<keyword evidence="2" id="KW-0472">Membrane</keyword>
<keyword evidence="5" id="KW-1185">Reference proteome</keyword>
<proteinExistence type="predicted"/>
<evidence type="ECO:0000256" key="1">
    <source>
        <dbReference type="PROSITE-ProRule" id="PRU00169"/>
    </source>
</evidence>
<keyword evidence="2" id="KW-0812">Transmembrane</keyword>
<dbReference type="GO" id="GO:0000160">
    <property type="term" value="P:phosphorelay signal transduction system"/>
    <property type="evidence" value="ECO:0007669"/>
    <property type="project" value="InterPro"/>
</dbReference>
<feature type="modified residue" description="4-aspartylphosphate" evidence="1">
    <location>
        <position position="140"/>
    </location>
</feature>
<dbReference type="OrthoDB" id="9180348at2"/>
<keyword evidence="2" id="KW-1133">Transmembrane helix</keyword>
<evidence type="ECO:0000259" key="3">
    <source>
        <dbReference type="PROSITE" id="PS50110"/>
    </source>
</evidence>
<dbReference type="InterPro" id="IPR011006">
    <property type="entry name" value="CheY-like_superfamily"/>
</dbReference>
<dbReference type="EMBL" id="WJIE01000012">
    <property type="protein sequence ID" value="MRG96559.1"/>
    <property type="molecule type" value="Genomic_DNA"/>
</dbReference>
<feature type="domain" description="Response regulatory" evidence="3">
    <location>
        <begin position="91"/>
        <end position="206"/>
    </location>
</feature>
<organism evidence="4 5">
    <name type="scientific">Polyangium spumosum</name>
    <dbReference type="NCBI Taxonomy" id="889282"/>
    <lineage>
        <taxon>Bacteria</taxon>
        <taxon>Pseudomonadati</taxon>
        <taxon>Myxococcota</taxon>
        <taxon>Polyangia</taxon>
        <taxon>Polyangiales</taxon>
        <taxon>Polyangiaceae</taxon>
        <taxon>Polyangium</taxon>
    </lineage>
</organism>
<protein>
    <submittedName>
        <fullName evidence="4">Response regulator</fullName>
    </submittedName>
</protein>
<dbReference type="Proteomes" id="UP000440224">
    <property type="component" value="Unassembled WGS sequence"/>
</dbReference>
<accession>A0A6N7PXE6</accession>
<dbReference type="RefSeq" id="WP_153823365.1">
    <property type="nucleotide sequence ID" value="NZ_WJIE01000012.1"/>
</dbReference>
<name>A0A6N7PXE6_9BACT</name>
<sequence>MVQHIIIALIDASPSAMWVLLVVWLVLRFEKPIRSVLPRVTGVSIFGVEASFVREEMDKAIVRKAAPVCTEDRERALRRLMRAESVFRDAAILWVDSAPELRADERALLRFAGASVDVARSTAEALSRLENRGYDAIVSDMKREGDPDAGLSLLSAMRERSFLPPVIFYVDQDEAGREVPPRAFDLTDRPDVLLHALADALERRRS</sequence>
<keyword evidence="1" id="KW-0597">Phosphoprotein</keyword>
<dbReference type="SUPFAM" id="SSF52172">
    <property type="entry name" value="CheY-like"/>
    <property type="match status" value="1"/>
</dbReference>
<dbReference type="Gene3D" id="3.40.50.2300">
    <property type="match status" value="1"/>
</dbReference>
<feature type="transmembrane region" description="Helical" evidence="2">
    <location>
        <begin position="6"/>
        <end position="27"/>
    </location>
</feature>
<dbReference type="AlphaFoldDB" id="A0A6N7PXE6"/>
<dbReference type="InterPro" id="IPR001789">
    <property type="entry name" value="Sig_transdc_resp-reg_receiver"/>
</dbReference>
<comment type="caution">
    <text evidence="4">The sequence shown here is derived from an EMBL/GenBank/DDBJ whole genome shotgun (WGS) entry which is preliminary data.</text>
</comment>
<reference evidence="4 5" key="1">
    <citation type="submission" date="2019-10" db="EMBL/GenBank/DDBJ databases">
        <title>A soil myxobacterium in the family Polyangiaceae.</title>
        <authorList>
            <person name="Li Y."/>
            <person name="Wang J."/>
        </authorList>
    </citation>
    <scope>NUCLEOTIDE SEQUENCE [LARGE SCALE GENOMIC DNA]</scope>
    <source>
        <strain evidence="4 5">DSM 14734</strain>
    </source>
</reference>
<evidence type="ECO:0000256" key="2">
    <source>
        <dbReference type="SAM" id="Phobius"/>
    </source>
</evidence>
<evidence type="ECO:0000313" key="4">
    <source>
        <dbReference type="EMBL" id="MRG96559.1"/>
    </source>
</evidence>
<gene>
    <name evidence="4" type="ORF">GF068_32235</name>
</gene>
<evidence type="ECO:0000313" key="5">
    <source>
        <dbReference type="Proteomes" id="UP000440224"/>
    </source>
</evidence>
<dbReference type="PROSITE" id="PS50110">
    <property type="entry name" value="RESPONSE_REGULATORY"/>
    <property type="match status" value="1"/>
</dbReference>